<proteinExistence type="predicted"/>
<evidence type="ECO:0000256" key="2">
    <source>
        <dbReference type="SAM" id="Phobius"/>
    </source>
</evidence>
<keyword evidence="2" id="KW-0812">Transmembrane</keyword>
<evidence type="ECO:0000313" key="3">
    <source>
        <dbReference type="EMBL" id="RPD53400.1"/>
    </source>
</evidence>
<dbReference type="AlphaFoldDB" id="A0A5C2RQF6"/>
<keyword evidence="2" id="KW-1133">Transmembrane helix</keyword>
<protein>
    <submittedName>
        <fullName evidence="3">Uncharacterized protein</fullName>
    </submittedName>
</protein>
<dbReference type="Proteomes" id="UP000313359">
    <property type="component" value="Unassembled WGS sequence"/>
</dbReference>
<sequence length="193" mass="21325">MVNYAARDPRELRPYPPPPSSPSPSVKRTYNGLTVARSTILNDRPADNGNSAVVPAAIAVAVFVATTLVVLKLLRMARQHRRAVAAHRQIDELELPRMWEVRLSASSGQGRWSDLMPVAAEYMQEQSNTSEGHTPVTFARPLFGHVENHTLTSDEHHGIIRVTVLVTMPSQLEADMNERHNAHVPYVAIGTVP</sequence>
<gene>
    <name evidence="3" type="ORF">L227DRAFT_581427</name>
</gene>
<evidence type="ECO:0000313" key="4">
    <source>
        <dbReference type="Proteomes" id="UP000313359"/>
    </source>
</evidence>
<keyword evidence="2" id="KW-0472">Membrane</keyword>
<organism evidence="3 4">
    <name type="scientific">Lentinus tigrinus ALCF2SS1-6</name>
    <dbReference type="NCBI Taxonomy" id="1328759"/>
    <lineage>
        <taxon>Eukaryota</taxon>
        <taxon>Fungi</taxon>
        <taxon>Dikarya</taxon>
        <taxon>Basidiomycota</taxon>
        <taxon>Agaricomycotina</taxon>
        <taxon>Agaricomycetes</taxon>
        <taxon>Polyporales</taxon>
        <taxon>Polyporaceae</taxon>
        <taxon>Lentinus</taxon>
    </lineage>
</organism>
<name>A0A5C2RQF6_9APHY</name>
<feature type="transmembrane region" description="Helical" evidence="2">
    <location>
        <begin position="52"/>
        <end position="74"/>
    </location>
</feature>
<dbReference type="OrthoDB" id="10625420at2759"/>
<evidence type="ECO:0000256" key="1">
    <source>
        <dbReference type="SAM" id="MobiDB-lite"/>
    </source>
</evidence>
<reference evidence="3" key="1">
    <citation type="journal article" date="2018" name="Genome Biol. Evol.">
        <title>Genomics and development of Lentinus tigrinus, a white-rot wood-decaying mushroom with dimorphic fruiting bodies.</title>
        <authorList>
            <person name="Wu B."/>
            <person name="Xu Z."/>
            <person name="Knudson A."/>
            <person name="Carlson A."/>
            <person name="Chen N."/>
            <person name="Kovaka S."/>
            <person name="LaButti K."/>
            <person name="Lipzen A."/>
            <person name="Pennachio C."/>
            <person name="Riley R."/>
            <person name="Schakwitz W."/>
            <person name="Umezawa K."/>
            <person name="Ohm R.A."/>
            <person name="Grigoriev I.V."/>
            <person name="Nagy L.G."/>
            <person name="Gibbons J."/>
            <person name="Hibbett D."/>
        </authorList>
    </citation>
    <scope>NUCLEOTIDE SEQUENCE [LARGE SCALE GENOMIC DNA]</scope>
    <source>
        <strain evidence="3">ALCF2SS1-6</strain>
    </source>
</reference>
<feature type="region of interest" description="Disordered" evidence="1">
    <location>
        <begin position="1"/>
        <end position="29"/>
    </location>
</feature>
<keyword evidence="4" id="KW-1185">Reference proteome</keyword>
<accession>A0A5C2RQF6</accession>
<dbReference type="EMBL" id="ML122323">
    <property type="protein sequence ID" value="RPD53400.1"/>
    <property type="molecule type" value="Genomic_DNA"/>
</dbReference>